<feature type="compositionally biased region" description="Basic and acidic residues" evidence="1">
    <location>
        <begin position="70"/>
        <end position="89"/>
    </location>
</feature>
<feature type="region of interest" description="Disordered" evidence="1">
    <location>
        <begin position="112"/>
        <end position="237"/>
    </location>
</feature>
<sequence length="272" mass="30063">MLVLMKKAVADKHIFILLLTLTSFSSQWVTPTQVAAHDTRTLMGRAPLLESLSLKSVRGISHSSKSSKNIGDKVKEKEINNEADKDAHNEPMAVRELAGSEESIDYGHLDTIHEKSDEDTGDYTSTRSGFSNEGTEGYSLDKKTLSPSGSIKSPSSSVKQESVNLRQNYPSFDGLPVGEDEEMESPKRKSQSSYGETDGEDMTETSSPLSSIQKHKGTVINEREQNQPKLTRSNGGQYEHILLEPQLTKSLGMKHRDGINLLTLEHSNARFL</sequence>
<keyword evidence="2" id="KW-0732">Signal</keyword>
<keyword evidence="4" id="KW-1185">Reference proteome</keyword>
<proteinExistence type="predicted"/>
<dbReference type="Proteomes" id="UP000053237">
    <property type="component" value="Unassembled WGS sequence"/>
</dbReference>
<dbReference type="EMBL" id="CAIX01000102">
    <property type="protein sequence ID" value="CCI45599.1"/>
    <property type="molecule type" value="Genomic_DNA"/>
</dbReference>
<feature type="signal peptide" evidence="2">
    <location>
        <begin position="1"/>
        <end position="27"/>
    </location>
</feature>
<organism evidence="3 4">
    <name type="scientific">Albugo candida</name>
    <dbReference type="NCBI Taxonomy" id="65357"/>
    <lineage>
        <taxon>Eukaryota</taxon>
        <taxon>Sar</taxon>
        <taxon>Stramenopiles</taxon>
        <taxon>Oomycota</taxon>
        <taxon>Peronosporomycetes</taxon>
        <taxon>Albuginales</taxon>
        <taxon>Albuginaceae</taxon>
        <taxon>Albugo</taxon>
    </lineage>
</organism>
<feature type="region of interest" description="Disordered" evidence="1">
    <location>
        <begin position="60"/>
        <end position="91"/>
    </location>
</feature>
<gene>
    <name evidence="3" type="ORF">BN9_064960</name>
</gene>
<feature type="chain" id="PRO_5001532382" description="RxLR effector protein" evidence="2">
    <location>
        <begin position="28"/>
        <end position="272"/>
    </location>
</feature>
<evidence type="ECO:0008006" key="5">
    <source>
        <dbReference type="Google" id="ProtNLM"/>
    </source>
</evidence>
<dbReference type="AlphaFoldDB" id="A0A024GFE0"/>
<evidence type="ECO:0000256" key="1">
    <source>
        <dbReference type="SAM" id="MobiDB-lite"/>
    </source>
</evidence>
<protein>
    <recommendedName>
        <fullName evidence="5">RxLR effector protein</fullName>
    </recommendedName>
</protein>
<dbReference type="InParanoid" id="A0A024GFE0"/>
<comment type="caution">
    <text evidence="3">The sequence shown here is derived from an EMBL/GenBank/DDBJ whole genome shotgun (WGS) entry which is preliminary data.</text>
</comment>
<feature type="compositionally biased region" description="Polar residues" evidence="1">
    <location>
        <begin position="227"/>
        <end position="236"/>
    </location>
</feature>
<evidence type="ECO:0000313" key="3">
    <source>
        <dbReference type="EMBL" id="CCI45599.1"/>
    </source>
</evidence>
<feature type="compositionally biased region" description="Low complexity" evidence="1">
    <location>
        <begin position="146"/>
        <end position="163"/>
    </location>
</feature>
<accession>A0A024GFE0</accession>
<reference evidence="3 4" key="1">
    <citation type="submission" date="2012-05" db="EMBL/GenBank/DDBJ databases">
        <title>Recombination and specialization in a pathogen metapopulation.</title>
        <authorList>
            <person name="Gardiner A."/>
            <person name="Kemen E."/>
            <person name="Schultz-Larsen T."/>
            <person name="MacLean D."/>
            <person name="Van Oosterhout C."/>
            <person name="Jones J.D.G."/>
        </authorList>
    </citation>
    <scope>NUCLEOTIDE SEQUENCE [LARGE SCALE GENOMIC DNA]</scope>
    <source>
        <strain evidence="3 4">Ac Nc2</strain>
    </source>
</reference>
<name>A0A024GFE0_9STRA</name>
<evidence type="ECO:0000313" key="4">
    <source>
        <dbReference type="Proteomes" id="UP000053237"/>
    </source>
</evidence>
<feature type="compositionally biased region" description="Polar residues" evidence="1">
    <location>
        <begin position="122"/>
        <end position="134"/>
    </location>
</feature>
<evidence type="ECO:0000256" key="2">
    <source>
        <dbReference type="SAM" id="SignalP"/>
    </source>
</evidence>